<accession>A0A410PY14</accession>
<dbReference type="KEGG" id="amij:EQM06_11915"/>
<dbReference type="RefSeq" id="WP_128746580.1">
    <property type="nucleotide sequence ID" value="NZ_CP035281.1"/>
</dbReference>
<evidence type="ECO:0000313" key="2">
    <source>
        <dbReference type="Proteomes" id="UP000287601"/>
    </source>
</evidence>
<evidence type="ECO:0000313" key="1">
    <source>
        <dbReference type="EMBL" id="QAT43872.1"/>
    </source>
</evidence>
<dbReference type="PANTHER" id="PTHR43513">
    <property type="entry name" value="DIHYDROOROTATE DEHYDROGENASE B (NAD(+)), ELECTRON TRANSFER SUBUNIT"/>
    <property type="match status" value="1"/>
</dbReference>
<dbReference type="InterPro" id="IPR017938">
    <property type="entry name" value="Riboflavin_synthase-like_b-brl"/>
</dbReference>
<dbReference type="AlphaFoldDB" id="A0A410PY14"/>
<protein>
    <submittedName>
        <fullName evidence="1">Uncharacterized protein</fullName>
    </submittedName>
</protein>
<sequence length="315" mass="34597">MNSMNNMDCIDSGTENCPCYLAATGDCLICSRLQGKEYCDCLWKGVCIYNEFIQSNQKINNPRKDFSARIVSKKKYLEDLYVITLEVGRGFALKSAIPGSYIFLQAPDCASYYQTPISIMQADTEQGFITVLIKSISAKTKALCMQEENLIVRGVYRGGISGISNIIGRFSRIIPDSKLLVLTKGVGFAPAINLLNWAGSNTETEIIVDPDKICPQLIWDYLHFSGADKVHIKSLQECLGASVLHEKITEGGYTIVAALASDFYIEEIQKELSNLPTPPVFVHSNNANICCGEGICGACSCVDPDGTIHKRCKCL</sequence>
<dbReference type="InterPro" id="IPR050353">
    <property type="entry name" value="PyrK_electron_transfer"/>
</dbReference>
<gene>
    <name evidence="1" type="ORF">EQM06_11915</name>
</gene>
<dbReference type="Gene3D" id="2.40.30.10">
    <property type="entry name" value="Translation factors"/>
    <property type="match status" value="1"/>
</dbReference>
<dbReference type="GO" id="GO:0051537">
    <property type="term" value="F:2 iron, 2 sulfur cluster binding"/>
    <property type="evidence" value="ECO:0007669"/>
    <property type="project" value="InterPro"/>
</dbReference>
<name>A0A410PY14_9FIRM</name>
<dbReference type="PROSITE" id="PS00197">
    <property type="entry name" value="2FE2S_FER_1"/>
    <property type="match status" value="1"/>
</dbReference>
<dbReference type="EMBL" id="CP035281">
    <property type="protein sequence ID" value="QAT43872.1"/>
    <property type="molecule type" value="Genomic_DNA"/>
</dbReference>
<dbReference type="SUPFAM" id="SSF63380">
    <property type="entry name" value="Riboflavin synthase domain-like"/>
    <property type="match status" value="1"/>
</dbReference>
<proteinExistence type="predicted"/>
<dbReference type="OrthoDB" id="1704963at2"/>
<dbReference type="Proteomes" id="UP000287601">
    <property type="component" value="Chromosome"/>
</dbReference>
<reference evidence="1 2" key="1">
    <citation type="submission" date="2019-01" db="EMBL/GenBank/DDBJ databases">
        <title>Draft genomes of a novel of Aminipila strains.</title>
        <authorList>
            <person name="Ma S."/>
        </authorList>
    </citation>
    <scope>NUCLEOTIDE SEQUENCE [LARGE SCALE GENOMIC DNA]</scope>
    <source>
        <strain evidence="2">JN-39</strain>
    </source>
</reference>
<keyword evidence="2" id="KW-1185">Reference proteome</keyword>
<dbReference type="InterPro" id="IPR006058">
    <property type="entry name" value="2Fe2S_fd_BS"/>
</dbReference>
<dbReference type="PANTHER" id="PTHR43513:SF3">
    <property type="entry name" value="DIHYDROOROTATE DEHYDROGENASE B (NAD(+)), ELECTRON TRANSFER SUBUNIT-RELATED"/>
    <property type="match status" value="1"/>
</dbReference>
<organism evidence="1 2">
    <name type="scientific">Aminipila luticellarii</name>
    <dbReference type="NCBI Taxonomy" id="2507160"/>
    <lineage>
        <taxon>Bacteria</taxon>
        <taxon>Bacillati</taxon>
        <taxon>Bacillota</taxon>
        <taxon>Clostridia</taxon>
        <taxon>Peptostreptococcales</taxon>
        <taxon>Anaerovoracaceae</taxon>
        <taxon>Aminipila</taxon>
    </lineage>
</organism>